<accession>A0A5J9VPL9</accession>
<organism evidence="2 3">
    <name type="scientific">Eragrostis curvula</name>
    <name type="common">weeping love grass</name>
    <dbReference type="NCBI Taxonomy" id="38414"/>
    <lineage>
        <taxon>Eukaryota</taxon>
        <taxon>Viridiplantae</taxon>
        <taxon>Streptophyta</taxon>
        <taxon>Embryophyta</taxon>
        <taxon>Tracheophyta</taxon>
        <taxon>Spermatophyta</taxon>
        <taxon>Magnoliopsida</taxon>
        <taxon>Liliopsida</taxon>
        <taxon>Poales</taxon>
        <taxon>Poaceae</taxon>
        <taxon>PACMAD clade</taxon>
        <taxon>Chloridoideae</taxon>
        <taxon>Eragrostideae</taxon>
        <taxon>Eragrostidinae</taxon>
        <taxon>Eragrostis</taxon>
    </lineage>
</organism>
<dbReference type="Proteomes" id="UP000324897">
    <property type="component" value="Chromosome 4"/>
</dbReference>
<feature type="non-terminal residue" evidence="2">
    <location>
        <position position="1"/>
    </location>
</feature>
<keyword evidence="3" id="KW-1185">Reference proteome</keyword>
<sequence>MAAPAPAATHEEYRFKVNELLLLSAGLADNSTVVLLFREPSVEYFADKRCLAIATPGGKNWTRIDTNIRIVSALPFAGRFYCSTATKIMVVDTAADKQPQLVTAANYEFAVGKPCLVDNDGVFILLTHYISYVNRKHQWRCKVYQVDLDAGKTVAVPQVAEHAMFISRYGDRVLSVRAGLSPSISGDTI</sequence>
<dbReference type="InterPro" id="IPR005174">
    <property type="entry name" value="KIB1-4_b-propeller"/>
</dbReference>
<protein>
    <recommendedName>
        <fullName evidence="1">KIB1-4 beta-propeller domain-containing protein</fullName>
    </recommendedName>
</protein>
<evidence type="ECO:0000313" key="2">
    <source>
        <dbReference type="EMBL" id="TVU38312.1"/>
    </source>
</evidence>
<evidence type="ECO:0000313" key="3">
    <source>
        <dbReference type="Proteomes" id="UP000324897"/>
    </source>
</evidence>
<dbReference type="PANTHER" id="PTHR33165">
    <property type="entry name" value="F-BOX DOMAIN CONTAINING PROTEIN-LIKE-RELATED"/>
    <property type="match status" value="1"/>
</dbReference>
<feature type="domain" description="KIB1-4 beta-propeller" evidence="1">
    <location>
        <begin position="22"/>
        <end position="189"/>
    </location>
</feature>
<dbReference type="PANTHER" id="PTHR33165:SF63">
    <property type="entry name" value="OS03G0792300 PROTEIN"/>
    <property type="match status" value="1"/>
</dbReference>
<gene>
    <name evidence="2" type="ORF">EJB05_11674</name>
</gene>
<dbReference type="AlphaFoldDB" id="A0A5J9VPL9"/>
<proteinExistence type="predicted"/>
<comment type="caution">
    <text evidence="2">The sequence shown here is derived from an EMBL/GenBank/DDBJ whole genome shotgun (WGS) entry which is preliminary data.</text>
</comment>
<reference evidence="2 3" key="1">
    <citation type="journal article" date="2019" name="Sci. Rep.">
        <title>A high-quality genome of Eragrostis curvula grass provides insights into Poaceae evolution and supports new strategies to enhance forage quality.</title>
        <authorList>
            <person name="Carballo J."/>
            <person name="Santos B.A.C.M."/>
            <person name="Zappacosta D."/>
            <person name="Garbus I."/>
            <person name="Selva J.P."/>
            <person name="Gallo C.A."/>
            <person name="Diaz A."/>
            <person name="Albertini E."/>
            <person name="Caccamo M."/>
            <person name="Echenique V."/>
        </authorList>
    </citation>
    <scope>NUCLEOTIDE SEQUENCE [LARGE SCALE GENOMIC DNA]</scope>
    <source>
        <strain evidence="3">cv. Victoria</strain>
        <tissue evidence="2">Leaf</tissue>
    </source>
</reference>
<dbReference type="EMBL" id="RWGY01000007">
    <property type="protein sequence ID" value="TVU38312.1"/>
    <property type="molecule type" value="Genomic_DNA"/>
</dbReference>
<dbReference type="Gramene" id="TVU38312">
    <property type="protein sequence ID" value="TVU38312"/>
    <property type="gene ID" value="EJB05_11674"/>
</dbReference>
<name>A0A5J9VPL9_9POAL</name>
<dbReference type="Pfam" id="PF03478">
    <property type="entry name" value="Beta-prop_KIB1-4"/>
    <property type="match status" value="1"/>
</dbReference>
<evidence type="ECO:0000259" key="1">
    <source>
        <dbReference type="Pfam" id="PF03478"/>
    </source>
</evidence>